<evidence type="ECO:0000259" key="8">
    <source>
        <dbReference type="PROSITE" id="PS51379"/>
    </source>
</evidence>
<keyword evidence="5" id="KW-0249">Electron transport</keyword>
<keyword evidence="2" id="KW-0004">4Fe-4S</keyword>
<evidence type="ECO:0000256" key="4">
    <source>
        <dbReference type="ARBA" id="ARBA00022737"/>
    </source>
</evidence>
<dbReference type="CDD" id="cd10551">
    <property type="entry name" value="PsrB"/>
    <property type="match status" value="1"/>
</dbReference>
<dbReference type="InterPro" id="IPR017896">
    <property type="entry name" value="4Fe4S_Fe-S-bd"/>
</dbReference>
<dbReference type="PROSITE" id="PS00198">
    <property type="entry name" value="4FE4S_FER_1"/>
    <property type="match status" value="1"/>
</dbReference>
<evidence type="ECO:0000256" key="7">
    <source>
        <dbReference type="ARBA" id="ARBA00023014"/>
    </source>
</evidence>
<accession>A0ABS2DQP4</accession>
<keyword evidence="10" id="KW-1185">Reference proteome</keyword>
<keyword evidence="6" id="KW-0408">Iron</keyword>
<dbReference type="PROSITE" id="PS51379">
    <property type="entry name" value="4FE4S_FER_2"/>
    <property type="match status" value="3"/>
</dbReference>
<dbReference type="Proteomes" id="UP000715095">
    <property type="component" value="Unassembled WGS sequence"/>
</dbReference>
<keyword evidence="7" id="KW-0411">Iron-sulfur</keyword>
<dbReference type="RefSeq" id="WP_205102098.1">
    <property type="nucleotide sequence ID" value="NZ_JACJJC010000004.1"/>
</dbReference>
<dbReference type="PANTHER" id="PTHR43177:SF5">
    <property type="entry name" value="ANAEROBIC DIMETHYL SULFOXIDE REDUCTASE CHAIN B-RELATED"/>
    <property type="match status" value="1"/>
</dbReference>
<dbReference type="Gene3D" id="3.30.70.20">
    <property type="match status" value="2"/>
</dbReference>
<dbReference type="Pfam" id="PF13247">
    <property type="entry name" value="Fer4_11"/>
    <property type="match status" value="1"/>
</dbReference>
<sequence>MSKFGIIVNVDKCVGCHACAIACKEENRVAPGIFYERVHRSESIEKNVISYFRVSCMHCEDPACMKVCPAKAISHGPAGEVLVDHKKCIGCRMCAAACPYGAPMFNADGLGEKDWFGGKMPLAPAPEREWVVRTPGKAEHCTLCTHRTSKGEKPACVEACGIGALLFVDWDKLEGEAKELAPRAKAMNAAAGTNPKIRYVSSILDIEKMKEKV</sequence>
<feature type="domain" description="4Fe-4S ferredoxin-type" evidence="8">
    <location>
        <begin position="47"/>
        <end position="78"/>
    </location>
</feature>
<proteinExistence type="predicted"/>
<dbReference type="InterPro" id="IPR050954">
    <property type="entry name" value="ET_IronSulfur_Cluster-Binding"/>
</dbReference>
<evidence type="ECO:0000313" key="10">
    <source>
        <dbReference type="Proteomes" id="UP000715095"/>
    </source>
</evidence>
<feature type="domain" description="4Fe-4S ferredoxin-type" evidence="8">
    <location>
        <begin position="79"/>
        <end position="108"/>
    </location>
</feature>
<keyword evidence="3" id="KW-0479">Metal-binding</keyword>
<evidence type="ECO:0000313" key="9">
    <source>
        <dbReference type="EMBL" id="MBM6703627.1"/>
    </source>
</evidence>
<keyword evidence="4" id="KW-0677">Repeat</keyword>
<feature type="domain" description="4Fe-4S ferredoxin-type" evidence="8">
    <location>
        <begin position="4"/>
        <end position="33"/>
    </location>
</feature>
<reference evidence="9 10" key="1">
    <citation type="journal article" date="2021" name="Sci. Rep.">
        <title>The distribution of antibiotic resistance genes in chicken gut microbiota commensals.</title>
        <authorList>
            <person name="Juricova H."/>
            <person name="Matiasovicova J."/>
            <person name="Kubasova T."/>
            <person name="Cejkova D."/>
            <person name="Rychlik I."/>
        </authorList>
    </citation>
    <scope>NUCLEOTIDE SEQUENCE [LARGE SCALE GENOMIC DNA]</scope>
    <source>
        <strain evidence="9 10">An829</strain>
    </source>
</reference>
<dbReference type="InterPro" id="IPR017900">
    <property type="entry name" value="4Fe4S_Fe_S_CS"/>
</dbReference>
<organism evidence="9 10">
    <name type="scientific">Sutterella massiliensis</name>
    <dbReference type="NCBI Taxonomy" id="1816689"/>
    <lineage>
        <taxon>Bacteria</taxon>
        <taxon>Pseudomonadati</taxon>
        <taxon>Pseudomonadota</taxon>
        <taxon>Betaproteobacteria</taxon>
        <taxon>Burkholderiales</taxon>
        <taxon>Sutterellaceae</taxon>
        <taxon>Sutterella</taxon>
    </lineage>
</organism>
<dbReference type="EMBL" id="JACJJC010000004">
    <property type="protein sequence ID" value="MBM6703627.1"/>
    <property type="molecule type" value="Genomic_DNA"/>
</dbReference>
<protein>
    <submittedName>
        <fullName evidence="9">4Fe-4S dicluster domain-containing protein</fullName>
    </submittedName>
</protein>
<evidence type="ECO:0000256" key="1">
    <source>
        <dbReference type="ARBA" id="ARBA00022448"/>
    </source>
</evidence>
<dbReference type="PANTHER" id="PTHR43177">
    <property type="entry name" value="PROTEIN NRFC"/>
    <property type="match status" value="1"/>
</dbReference>
<evidence type="ECO:0000256" key="2">
    <source>
        <dbReference type="ARBA" id="ARBA00022485"/>
    </source>
</evidence>
<comment type="caution">
    <text evidence="9">The sequence shown here is derived from an EMBL/GenBank/DDBJ whole genome shotgun (WGS) entry which is preliminary data.</text>
</comment>
<name>A0ABS2DQP4_9BURK</name>
<evidence type="ECO:0000256" key="3">
    <source>
        <dbReference type="ARBA" id="ARBA00022723"/>
    </source>
</evidence>
<evidence type="ECO:0000256" key="6">
    <source>
        <dbReference type="ARBA" id="ARBA00023004"/>
    </source>
</evidence>
<keyword evidence="1" id="KW-0813">Transport</keyword>
<gene>
    <name evidence="9" type="ORF">H6A60_03880</name>
</gene>
<evidence type="ECO:0000256" key="5">
    <source>
        <dbReference type="ARBA" id="ARBA00022982"/>
    </source>
</evidence>
<dbReference type="SUPFAM" id="SSF54862">
    <property type="entry name" value="4Fe-4S ferredoxins"/>
    <property type="match status" value="1"/>
</dbReference>